<feature type="domain" description="Sulphur oxidation protein SoxZ" evidence="2">
    <location>
        <begin position="176"/>
        <end position="258"/>
    </location>
</feature>
<feature type="chain" id="PRO_5013760333" evidence="1">
    <location>
        <begin position="28"/>
        <end position="269"/>
    </location>
</feature>
<dbReference type="InterPro" id="IPR032711">
    <property type="entry name" value="SoxY"/>
</dbReference>
<dbReference type="InterPro" id="IPR014880">
    <property type="entry name" value="SoxZ_dom"/>
</dbReference>
<keyword evidence="5" id="KW-1185">Reference proteome</keyword>
<dbReference type="NCBIfam" id="TIGR04557">
    <property type="entry name" value="fuse_rel_SoxYZ"/>
    <property type="match status" value="1"/>
</dbReference>
<evidence type="ECO:0000313" key="4">
    <source>
        <dbReference type="EMBL" id="PHP66751.1"/>
    </source>
</evidence>
<dbReference type="Pfam" id="PF08770">
    <property type="entry name" value="SoxZ"/>
    <property type="match status" value="1"/>
</dbReference>
<accession>A0A2G1QMR2</accession>
<evidence type="ECO:0000259" key="3">
    <source>
        <dbReference type="Pfam" id="PF13501"/>
    </source>
</evidence>
<dbReference type="RefSeq" id="WP_099306517.1">
    <property type="nucleotide sequence ID" value="NZ_PDVP01000006.1"/>
</dbReference>
<dbReference type="Gene3D" id="2.60.40.2470">
    <property type="entry name" value="SoxY domain"/>
    <property type="match status" value="1"/>
</dbReference>
<gene>
    <name evidence="4" type="ORF">CSC94_11615</name>
</gene>
<name>A0A2G1QMR2_9HYPH</name>
<dbReference type="InterPro" id="IPR030831">
    <property type="entry name" value="Fuse-rel_SoxYZ"/>
</dbReference>
<evidence type="ECO:0000313" key="5">
    <source>
        <dbReference type="Proteomes" id="UP000221168"/>
    </source>
</evidence>
<feature type="signal peptide" evidence="1">
    <location>
        <begin position="1"/>
        <end position="27"/>
    </location>
</feature>
<dbReference type="InterPro" id="IPR013783">
    <property type="entry name" value="Ig-like_fold"/>
</dbReference>
<organism evidence="4 5">
    <name type="scientific">Zhengella mangrovi</name>
    <dbReference type="NCBI Taxonomy" id="1982044"/>
    <lineage>
        <taxon>Bacteria</taxon>
        <taxon>Pseudomonadati</taxon>
        <taxon>Pseudomonadota</taxon>
        <taxon>Alphaproteobacteria</taxon>
        <taxon>Hyphomicrobiales</taxon>
        <taxon>Notoacmeibacteraceae</taxon>
        <taxon>Zhengella</taxon>
    </lineage>
</organism>
<dbReference type="InterPro" id="IPR014756">
    <property type="entry name" value="Ig_E-set"/>
</dbReference>
<reference evidence="4 5" key="1">
    <citation type="submission" date="2017-10" db="EMBL/GenBank/DDBJ databases">
        <title>Sedimentibacterium mangrovi gen. nov., sp. nov., a novel member of family Phyllobacteriacea isolated from mangrove sediment.</title>
        <authorList>
            <person name="Liao H."/>
            <person name="Tian Y."/>
        </authorList>
    </citation>
    <scope>NUCLEOTIDE SEQUENCE [LARGE SCALE GENOMIC DNA]</scope>
    <source>
        <strain evidence="4 5">X9-2-2</strain>
    </source>
</reference>
<dbReference type="Proteomes" id="UP000221168">
    <property type="component" value="Unassembled WGS sequence"/>
</dbReference>
<sequence length="269" mass="28904">MNTGWKTIVRGAAILVVSLAAALPAAARDVPADPLKSVMWADMAERFLAGGDIVFDQRVRVMAPRSAEDQFFVPVTVDATRLPGVTEIVVLADLNPIPKVLAYRPVDAEAFIAFQIKVEQATVVRAAARTADGIWHVGGTHVDAAGGGCSSPAMAHGQANWMATLGQTRARVWRETRDVARMTVRMRHPMDTGLADGIPAFYLSDLEVSNGTGRPLASIDIYEPVSENPTFTLKPRIGADTAELDVEARDTEANEFAYSLPVPDPKVAN</sequence>
<protein>
    <submittedName>
        <fullName evidence="4">Quinoprotein dehydrogenase-associated SoxYZ-like carrier</fullName>
    </submittedName>
</protein>
<proteinExistence type="predicted"/>
<evidence type="ECO:0000256" key="1">
    <source>
        <dbReference type="SAM" id="SignalP"/>
    </source>
</evidence>
<feature type="domain" description="Ig-like SoxY" evidence="3">
    <location>
        <begin position="48"/>
        <end position="149"/>
    </location>
</feature>
<dbReference type="Pfam" id="PF13501">
    <property type="entry name" value="SoxY"/>
    <property type="match status" value="1"/>
</dbReference>
<dbReference type="EMBL" id="PDVP01000006">
    <property type="protein sequence ID" value="PHP66751.1"/>
    <property type="molecule type" value="Genomic_DNA"/>
</dbReference>
<keyword evidence="1" id="KW-0732">Signal</keyword>
<dbReference type="SUPFAM" id="SSF81296">
    <property type="entry name" value="E set domains"/>
    <property type="match status" value="1"/>
</dbReference>
<evidence type="ECO:0000259" key="2">
    <source>
        <dbReference type="Pfam" id="PF08770"/>
    </source>
</evidence>
<dbReference type="Gene3D" id="2.60.40.10">
    <property type="entry name" value="Immunoglobulins"/>
    <property type="match status" value="1"/>
</dbReference>
<comment type="caution">
    <text evidence="4">The sequence shown here is derived from an EMBL/GenBank/DDBJ whole genome shotgun (WGS) entry which is preliminary data.</text>
</comment>
<dbReference type="InterPro" id="IPR038162">
    <property type="entry name" value="SoxY_sf"/>
</dbReference>
<dbReference type="OrthoDB" id="5343309at2"/>
<dbReference type="AlphaFoldDB" id="A0A2G1QMR2"/>